<evidence type="ECO:0000256" key="2">
    <source>
        <dbReference type="SAM" id="Phobius"/>
    </source>
</evidence>
<reference evidence="3" key="1">
    <citation type="submission" date="2014-07" db="EMBL/GenBank/DDBJ databases">
        <authorList>
            <person name="Martin A.A"/>
            <person name="De Silva N."/>
        </authorList>
    </citation>
    <scope>NUCLEOTIDE SEQUENCE</scope>
</reference>
<evidence type="ECO:0000256" key="1">
    <source>
        <dbReference type="SAM" id="MobiDB-lite"/>
    </source>
</evidence>
<feature type="region of interest" description="Disordered" evidence="1">
    <location>
        <begin position="122"/>
        <end position="141"/>
    </location>
</feature>
<protein>
    <submittedName>
        <fullName evidence="4">Plasmodium vivax Vir protein</fullName>
    </submittedName>
</protein>
<keyword evidence="3" id="KW-1185">Reference proteome</keyword>
<evidence type="ECO:0000313" key="4">
    <source>
        <dbReference type="WBParaSite" id="SVE_1044500.1"/>
    </source>
</evidence>
<keyword evidence="2" id="KW-1133">Transmembrane helix</keyword>
<accession>A0A0K0FN65</accession>
<dbReference type="Proteomes" id="UP000035680">
    <property type="component" value="Unassembled WGS sequence"/>
</dbReference>
<organism evidence="3 4">
    <name type="scientific">Strongyloides venezuelensis</name>
    <name type="common">Threadworm</name>
    <dbReference type="NCBI Taxonomy" id="75913"/>
    <lineage>
        <taxon>Eukaryota</taxon>
        <taxon>Metazoa</taxon>
        <taxon>Ecdysozoa</taxon>
        <taxon>Nematoda</taxon>
        <taxon>Chromadorea</taxon>
        <taxon>Rhabditida</taxon>
        <taxon>Tylenchina</taxon>
        <taxon>Panagrolaimomorpha</taxon>
        <taxon>Strongyloidoidea</taxon>
        <taxon>Strongyloididae</taxon>
        <taxon>Strongyloides</taxon>
    </lineage>
</organism>
<keyword evidence="2" id="KW-0812">Transmembrane</keyword>
<dbReference type="AlphaFoldDB" id="A0A0K0FN65"/>
<dbReference type="WBParaSite" id="SVE_1044500.1">
    <property type="protein sequence ID" value="SVE_1044500.1"/>
    <property type="gene ID" value="SVE_1044500"/>
</dbReference>
<feature type="transmembrane region" description="Helical" evidence="2">
    <location>
        <begin position="81"/>
        <end position="111"/>
    </location>
</feature>
<evidence type="ECO:0000313" key="3">
    <source>
        <dbReference type="Proteomes" id="UP000035680"/>
    </source>
</evidence>
<name>A0A0K0FN65_STRVS</name>
<reference evidence="4" key="2">
    <citation type="submission" date="2015-08" db="UniProtKB">
        <authorList>
            <consortium name="WormBaseParasite"/>
        </authorList>
    </citation>
    <scope>IDENTIFICATION</scope>
</reference>
<proteinExistence type="predicted"/>
<sequence>MIKLILYLILIYLFYPNVYIYCFPVSEESSTQGNVIRRDENILNMKNELSENSSGCSGYINKQLGNHNVTDDDIIFPNYNVVTIVIISILVGVILFCIIKGMFCCCMCFHISKHEKSLEKKQKNHIKSKSKEKLKSTKSTKSNTFIDTVSTLKTNTLKSIRTKADEDN</sequence>
<keyword evidence="2" id="KW-0472">Membrane</keyword>